<reference evidence="3" key="4">
    <citation type="submission" date="2024-03" db="EMBL/GenBank/DDBJ databases">
        <title>Improved genome assembly of Candida auris strain B8441 and annotation of B11205.</title>
        <authorList>
            <person name="Cauldron N.C."/>
            <person name="Shea T."/>
            <person name="Cuomo C.A."/>
        </authorList>
    </citation>
    <scope>NUCLEOTIDE SEQUENCE</scope>
    <source>
        <strain evidence="3">B8441</strain>
    </source>
</reference>
<comment type="caution">
    <text evidence="4">The sequence shown here is derived from an EMBL/GenBank/DDBJ whole genome shotgun (WGS) entry which is preliminary data.</text>
</comment>
<proteinExistence type="predicted"/>
<protein>
    <submittedName>
        <fullName evidence="4">Uncharacterized protein</fullName>
    </submittedName>
</protein>
<feature type="compositionally biased region" description="Acidic residues" evidence="1">
    <location>
        <begin position="101"/>
        <end position="136"/>
    </location>
</feature>
<feature type="region of interest" description="Disordered" evidence="1">
    <location>
        <begin position="101"/>
        <end position="186"/>
    </location>
</feature>
<dbReference type="VEuPathDB" id="FungiDB:CJJ07_000652"/>
<gene>
    <name evidence="4" type="ORF">B9J08_000911</name>
    <name evidence="3" type="ORF">B9J08_02869</name>
</gene>
<dbReference type="AlphaFoldDB" id="A0A2H1A794"/>
<feature type="signal peptide" evidence="2">
    <location>
        <begin position="1"/>
        <end position="15"/>
    </location>
</feature>
<reference evidence="3 5" key="3">
    <citation type="journal article" date="2018" name="Nat. Commun.">
        <title>Genomic insights into multidrug-resistance, mating and virulence in Candida auris and related emerging species.</title>
        <authorList>
            <person name="Munoz J.F."/>
            <person name="Gade L."/>
            <person name="Chow N.A."/>
            <person name="Loparev V.N."/>
            <person name="Juieng P."/>
            <person name="Berkow E.L."/>
            <person name="Farrer R.A."/>
            <person name="Litvintseva A.P."/>
            <person name="Cuomo C.A."/>
        </authorList>
    </citation>
    <scope>GENOME REANNOTATION</scope>
    <source>
        <strain evidence="3 5">B8441</strain>
    </source>
</reference>
<dbReference type="EMBL" id="PEKT02000002">
    <property type="protein sequence ID" value="PIS58413.1"/>
    <property type="molecule type" value="Genomic_DNA"/>
</dbReference>
<evidence type="ECO:0000313" key="3">
    <source>
        <dbReference type="EMBL" id="KAK8441547.1"/>
    </source>
</evidence>
<name>A0A2H1A794_CANAR</name>
<sequence>MKSIYIVSLLPLAACVPLRGYLDVPPQEKYQVVAENEPAVTAMMTTWESLISNAKTARTLVKSEVKEHFVKKPKAHWAALWHEGSPGGRRVNVAGEVYSDEFNEDTSSESESDDDGDDDDADNDDDDDDDVGEEAENGTHYATERHRESRPAYLKGSGRGLRYRPFTGPRLRPRGYEKRTATKIEF</sequence>
<reference evidence="4 5" key="1">
    <citation type="journal article" date="2017" name="Clin. Infect. Dis.">
        <title>Simultaneous emergence of multidrug-resistant Candida auris on 3 continents confirmed by whole-genome sequencing and epidemiological analyses.</title>
        <authorList>
            <person name="Lockhart S.R."/>
            <person name="Etienne K.A."/>
            <person name="Vallabhaneni S."/>
            <person name="Farooqi J."/>
            <person name="Chowdhary A."/>
            <person name="Govender N.P."/>
            <person name="Colombo A.L."/>
            <person name="Calvo B."/>
            <person name="Cuomo C.A."/>
            <person name="Desjardins C.A."/>
            <person name="Berkow E.L."/>
            <person name="Castanheira M."/>
            <person name="Magobo R.E."/>
            <person name="Jabeen K."/>
            <person name="Asghar R.J."/>
            <person name="Meis J.F."/>
            <person name="Jackson B."/>
            <person name="Chiller T."/>
            <person name="Litvintseva A.P."/>
        </authorList>
    </citation>
    <scope>NUCLEOTIDE SEQUENCE [LARGE SCALE GENOMIC DNA]</scope>
    <source>
        <strain evidence="4 5">B8441</strain>
    </source>
</reference>
<evidence type="ECO:0000256" key="2">
    <source>
        <dbReference type="SAM" id="SignalP"/>
    </source>
</evidence>
<evidence type="ECO:0000313" key="4">
    <source>
        <dbReference type="EMBL" id="PIS58413.1"/>
    </source>
</evidence>
<dbReference type="VEuPathDB" id="FungiDB:CJJ09_002870"/>
<dbReference type="EMBL" id="PEKT03000002">
    <property type="protein sequence ID" value="KAK8441547.1"/>
    <property type="molecule type" value="Genomic_DNA"/>
</dbReference>
<accession>A0A2H1A794</accession>
<dbReference type="VEuPathDB" id="FungiDB:CJI96_0003188"/>
<dbReference type="VEuPathDB" id="FungiDB:B9J08_000911"/>
<feature type="compositionally biased region" description="Basic and acidic residues" evidence="1">
    <location>
        <begin position="174"/>
        <end position="186"/>
    </location>
</feature>
<organism evidence="4">
    <name type="scientific">Candidozyma auris</name>
    <name type="common">Yeast</name>
    <name type="synonym">Candida auris</name>
    <dbReference type="NCBI Taxonomy" id="498019"/>
    <lineage>
        <taxon>Eukaryota</taxon>
        <taxon>Fungi</taxon>
        <taxon>Dikarya</taxon>
        <taxon>Ascomycota</taxon>
        <taxon>Saccharomycotina</taxon>
        <taxon>Pichiomycetes</taxon>
        <taxon>Metschnikowiaceae</taxon>
        <taxon>Candidozyma</taxon>
    </lineage>
</organism>
<evidence type="ECO:0000256" key="1">
    <source>
        <dbReference type="SAM" id="MobiDB-lite"/>
    </source>
</evidence>
<keyword evidence="2" id="KW-0732">Signal</keyword>
<dbReference type="Proteomes" id="UP000230249">
    <property type="component" value="Unassembled WGS sequence"/>
</dbReference>
<keyword evidence="5" id="KW-1185">Reference proteome</keyword>
<dbReference type="VEuPathDB" id="FungiDB:CJI97_000929"/>
<feature type="chain" id="PRO_5044381271" evidence="2">
    <location>
        <begin position="16"/>
        <end position="186"/>
    </location>
</feature>
<evidence type="ECO:0000313" key="5">
    <source>
        <dbReference type="Proteomes" id="UP000230249"/>
    </source>
</evidence>
<reference evidence="4" key="2">
    <citation type="submission" date="2017-11" db="EMBL/GenBank/DDBJ databases">
        <title>Candida auris genome assembly and annotation.</title>
        <authorList>
            <person name="Munoz J.F."/>
            <person name="Gade L.G."/>
            <person name="Chow N.A."/>
            <person name="Litvintseva A.P."/>
            <person name="Loparev V.N."/>
            <person name="Cuomo C.A."/>
        </authorList>
    </citation>
    <scope>NUCLEOTIDE SEQUENCE</scope>
    <source>
        <strain evidence="4">B8441</strain>
    </source>
</reference>
<dbReference type="VEuPathDB" id="FungiDB:QG37_02877"/>